<dbReference type="PANTHER" id="PTHR21666:SF289">
    <property type="entry name" value="L-ALA--D-GLU ENDOPEPTIDASE"/>
    <property type="match status" value="1"/>
</dbReference>
<keyword evidence="6" id="KW-0378">Hydrolase</keyword>
<dbReference type="STRING" id="477680.SAMN05421788_104347"/>
<evidence type="ECO:0000256" key="2">
    <source>
        <dbReference type="SAM" id="Coils"/>
    </source>
</evidence>
<sequence length="487" mass="54491">MTTKKLFLSLVVLLVTLSGSAQTKDEIQKKQQDLQQELADLNKTYNEIKQNKKISLGQLAVVQRKIRAREELISTLNKDLRRIDDDIYLTTLEMNRMRRELDTLKQNYAQSLVFAYKNRSNYDYLNFIFSATSFNDAVKRVEYLRSYRQFRATQVDNIVKTQQVLQEKSSYLSSSKTNKNSALKEQGAQMIGLEEEKKEKDQVVQELKGRESEISAQIKEREVSRQRLKKALDQAIRREREALIREAKKREEQAKIAREKAAEEDRKRKAALAAKEEQDRKAAVAAANVNKEKEKENATAAAQPPRTNPAPTPSSTTTPPKKDEPATGMVGIGNKNREVSIFETTPEGLERSLNFEHNKGHLPWPADAGYVSTHFGPYTIPNTPLHGVSDGIVITMSKGASVKAVADGEVSTIADFGDGQAVIVIHGKYFTTYSNLGSVSVSKGDKVKAGTLLGKVAAGDDGEGQLTFMVTNDKGNLLNPEQWLKRK</sequence>
<evidence type="ECO:0000259" key="5">
    <source>
        <dbReference type="Pfam" id="PF01551"/>
    </source>
</evidence>
<dbReference type="InterPro" id="IPR016047">
    <property type="entry name" value="M23ase_b-sheet_dom"/>
</dbReference>
<dbReference type="EMBL" id="FTOR01000004">
    <property type="protein sequence ID" value="SIT17504.1"/>
    <property type="molecule type" value="Genomic_DNA"/>
</dbReference>
<evidence type="ECO:0000313" key="7">
    <source>
        <dbReference type="Proteomes" id="UP000186917"/>
    </source>
</evidence>
<dbReference type="SUPFAM" id="SSF51261">
    <property type="entry name" value="Duplicated hybrid motif"/>
    <property type="match status" value="1"/>
</dbReference>
<evidence type="ECO:0000256" key="1">
    <source>
        <dbReference type="ARBA" id="ARBA00022729"/>
    </source>
</evidence>
<evidence type="ECO:0000256" key="3">
    <source>
        <dbReference type="SAM" id="MobiDB-lite"/>
    </source>
</evidence>
<dbReference type="GO" id="GO:0004222">
    <property type="term" value="F:metalloendopeptidase activity"/>
    <property type="evidence" value="ECO:0007669"/>
    <property type="project" value="TreeGrafter"/>
</dbReference>
<dbReference type="Gene3D" id="6.10.250.3150">
    <property type="match status" value="1"/>
</dbReference>
<protein>
    <submittedName>
        <fullName evidence="6">Septal ring factor EnvC, activator of murein hydrolases AmiA and AmiB</fullName>
    </submittedName>
</protein>
<dbReference type="Pfam" id="PF01551">
    <property type="entry name" value="Peptidase_M23"/>
    <property type="match status" value="1"/>
</dbReference>
<feature type="domain" description="M23ase beta-sheet core" evidence="5">
    <location>
        <begin position="389"/>
        <end position="479"/>
    </location>
</feature>
<keyword evidence="7" id="KW-1185">Reference proteome</keyword>
<dbReference type="CDD" id="cd12797">
    <property type="entry name" value="M23_peptidase"/>
    <property type="match status" value="1"/>
</dbReference>
<dbReference type="KEGG" id="fln:FLA_6344"/>
<feature type="signal peptide" evidence="4">
    <location>
        <begin position="1"/>
        <end position="23"/>
    </location>
</feature>
<evidence type="ECO:0000256" key="4">
    <source>
        <dbReference type="SAM" id="SignalP"/>
    </source>
</evidence>
<keyword evidence="1 4" id="KW-0732">Signal</keyword>
<feature type="coiled-coil region" evidence="2">
    <location>
        <begin position="20"/>
        <end position="51"/>
    </location>
</feature>
<proteinExistence type="predicted"/>
<dbReference type="InterPro" id="IPR050570">
    <property type="entry name" value="Cell_wall_metabolism_enzyme"/>
</dbReference>
<gene>
    <name evidence="6" type="ORF">SAMN05421788_104347</name>
</gene>
<name>A0A173MRK2_9BACT</name>
<dbReference type="InterPro" id="IPR011055">
    <property type="entry name" value="Dup_hybrid_motif"/>
</dbReference>
<feature type="chain" id="PRO_5019121412" evidence="4">
    <location>
        <begin position="24"/>
        <end position="487"/>
    </location>
</feature>
<dbReference type="AlphaFoldDB" id="A0A173MRK2"/>
<reference evidence="7" key="1">
    <citation type="submission" date="2017-01" db="EMBL/GenBank/DDBJ databases">
        <authorList>
            <person name="Varghese N."/>
            <person name="Submissions S."/>
        </authorList>
    </citation>
    <scope>NUCLEOTIDE SEQUENCE [LARGE SCALE GENOMIC DNA]</scope>
    <source>
        <strain evidence="7">DSM 21054</strain>
    </source>
</reference>
<accession>A0A173MRK2</accession>
<dbReference type="OrthoDB" id="9815884at2"/>
<feature type="compositionally biased region" description="Basic and acidic residues" evidence="3">
    <location>
        <begin position="249"/>
        <end position="267"/>
    </location>
</feature>
<feature type="region of interest" description="Disordered" evidence="3">
    <location>
        <begin position="249"/>
        <end position="338"/>
    </location>
</feature>
<dbReference type="RefSeq" id="WP_076379673.1">
    <property type="nucleotide sequence ID" value="NZ_AP017422.1"/>
</dbReference>
<keyword evidence="2" id="KW-0175">Coiled coil</keyword>
<evidence type="ECO:0000313" key="6">
    <source>
        <dbReference type="EMBL" id="SIT17504.1"/>
    </source>
</evidence>
<dbReference type="Proteomes" id="UP000186917">
    <property type="component" value="Unassembled WGS sequence"/>
</dbReference>
<organism evidence="6 7">
    <name type="scientific">Filimonas lacunae</name>
    <dbReference type="NCBI Taxonomy" id="477680"/>
    <lineage>
        <taxon>Bacteria</taxon>
        <taxon>Pseudomonadati</taxon>
        <taxon>Bacteroidota</taxon>
        <taxon>Chitinophagia</taxon>
        <taxon>Chitinophagales</taxon>
        <taxon>Chitinophagaceae</taxon>
        <taxon>Filimonas</taxon>
    </lineage>
</organism>
<dbReference type="Gene3D" id="2.70.70.10">
    <property type="entry name" value="Glucose Permease (Domain IIA)"/>
    <property type="match status" value="1"/>
</dbReference>
<dbReference type="PANTHER" id="PTHR21666">
    <property type="entry name" value="PEPTIDASE-RELATED"/>
    <property type="match status" value="1"/>
</dbReference>